<dbReference type="RefSeq" id="WP_146268651.1">
    <property type="nucleotide sequence ID" value="NZ_VOEI01000001.1"/>
</dbReference>
<protein>
    <submittedName>
        <fullName evidence="2">Uncharacterized protein</fullName>
    </submittedName>
</protein>
<sequence>MNYCYQPHAFNALEYAILLMQAPGADDDGDGSDNLADELNLNTPDESLPKEGSWDDEEDEDFEDQTEWRNDLKEIRVGDDVNEPDPEDADHLPDDDLQ</sequence>
<feature type="region of interest" description="Disordered" evidence="1">
    <location>
        <begin position="23"/>
        <end position="98"/>
    </location>
</feature>
<name>A0A563U920_9SPHI</name>
<evidence type="ECO:0000313" key="2">
    <source>
        <dbReference type="EMBL" id="TWR27834.1"/>
    </source>
</evidence>
<reference evidence="2 3" key="1">
    <citation type="submission" date="2019-07" db="EMBL/GenBank/DDBJ databases">
        <authorList>
            <person name="Kim J."/>
        </authorList>
    </citation>
    <scope>NUCLEOTIDE SEQUENCE [LARGE SCALE GENOMIC DNA]</scope>
    <source>
        <strain evidence="2 3">MJ1a</strain>
    </source>
</reference>
<accession>A0A563U920</accession>
<feature type="compositionally biased region" description="Basic and acidic residues" evidence="1">
    <location>
        <begin position="66"/>
        <end position="79"/>
    </location>
</feature>
<evidence type="ECO:0000313" key="3">
    <source>
        <dbReference type="Proteomes" id="UP000318010"/>
    </source>
</evidence>
<dbReference type="AlphaFoldDB" id="A0A563U920"/>
<gene>
    <name evidence="2" type="ORF">FPZ42_01075</name>
</gene>
<dbReference type="Proteomes" id="UP000318010">
    <property type="component" value="Unassembled WGS sequence"/>
</dbReference>
<evidence type="ECO:0000256" key="1">
    <source>
        <dbReference type="SAM" id="MobiDB-lite"/>
    </source>
</evidence>
<feature type="compositionally biased region" description="Acidic residues" evidence="1">
    <location>
        <begin position="54"/>
        <end position="65"/>
    </location>
</feature>
<proteinExistence type="predicted"/>
<feature type="compositionally biased region" description="Basic and acidic residues" evidence="1">
    <location>
        <begin position="89"/>
        <end position="98"/>
    </location>
</feature>
<keyword evidence="3" id="KW-1185">Reference proteome</keyword>
<comment type="caution">
    <text evidence="2">The sequence shown here is derived from an EMBL/GenBank/DDBJ whole genome shotgun (WGS) entry which is preliminary data.</text>
</comment>
<organism evidence="2 3">
    <name type="scientific">Mucilaginibacter achroorhodeus</name>
    <dbReference type="NCBI Taxonomy" id="2599294"/>
    <lineage>
        <taxon>Bacteria</taxon>
        <taxon>Pseudomonadati</taxon>
        <taxon>Bacteroidota</taxon>
        <taxon>Sphingobacteriia</taxon>
        <taxon>Sphingobacteriales</taxon>
        <taxon>Sphingobacteriaceae</taxon>
        <taxon>Mucilaginibacter</taxon>
    </lineage>
</organism>
<dbReference type="EMBL" id="VOEI01000001">
    <property type="protein sequence ID" value="TWR27834.1"/>
    <property type="molecule type" value="Genomic_DNA"/>
</dbReference>